<gene>
    <name evidence="18" type="ORF">QR46_2285</name>
</gene>
<feature type="binding site" evidence="14">
    <location>
        <position position="35"/>
    </location>
    <ligand>
        <name>GTP</name>
        <dbReference type="ChEBI" id="CHEBI:37565"/>
    </ligand>
</feature>
<dbReference type="OrthoDB" id="2011769at2759"/>
<dbReference type="CDD" id="cd00879">
    <property type="entry name" value="Sar1"/>
    <property type="match status" value="1"/>
</dbReference>
<dbReference type="InterPro" id="IPR006689">
    <property type="entry name" value="Small_GTPase_ARF/SAR"/>
</dbReference>
<keyword evidence="10 17" id="KW-0333">Golgi apparatus</keyword>
<keyword evidence="12" id="KW-0472">Membrane</keyword>
<feature type="binding site" evidence="14">
    <location>
        <position position="33"/>
    </location>
    <ligand>
        <name>GTP</name>
        <dbReference type="ChEBI" id="CHEBI:37565"/>
    </ligand>
</feature>
<comment type="similarity">
    <text evidence="3 17">Belongs to the small GTPase superfamily. SAR1 family.</text>
</comment>
<keyword evidence="13" id="KW-0460">Magnesium</keyword>
<evidence type="ECO:0000256" key="15">
    <source>
        <dbReference type="PIRSR" id="PIRSR606689-1"/>
    </source>
</evidence>
<dbReference type="Proteomes" id="UP000070089">
    <property type="component" value="Unassembled WGS sequence"/>
</dbReference>
<evidence type="ECO:0000256" key="12">
    <source>
        <dbReference type="ARBA" id="ARBA00023136"/>
    </source>
</evidence>
<dbReference type="EMBL" id="JXTI01000059">
    <property type="protein sequence ID" value="KWX13700.1"/>
    <property type="molecule type" value="Genomic_DNA"/>
</dbReference>
<feature type="binding site" evidence="16">
    <location>
        <position position="51"/>
    </location>
    <ligand>
        <name>Mg(2+)</name>
        <dbReference type="ChEBI" id="CHEBI:18420"/>
    </ligand>
</feature>
<evidence type="ECO:0000313" key="18">
    <source>
        <dbReference type="EMBL" id="KWX13700.1"/>
    </source>
</evidence>
<evidence type="ECO:0000256" key="14">
    <source>
        <dbReference type="PIRSR" id="PIRSR606687-2"/>
    </source>
</evidence>
<dbReference type="PANTHER" id="PTHR45684">
    <property type="entry name" value="RE74312P"/>
    <property type="match status" value="1"/>
</dbReference>
<evidence type="ECO:0000256" key="11">
    <source>
        <dbReference type="ARBA" id="ARBA00023134"/>
    </source>
</evidence>
<feature type="binding site" evidence="13">
    <location>
        <position position="29"/>
    </location>
    <ligand>
        <name>Mg(2+)</name>
        <dbReference type="ChEBI" id="CHEBI:18420"/>
    </ligand>
</feature>
<dbReference type="GO" id="GO:0005525">
    <property type="term" value="F:GTP binding"/>
    <property type="evidence" value="ECO:0007669"/>
    <property type="project" value="UniProtKB-KW"/>
</dbReference>
<evidence type="ECO:0000313" key="19">
    <source>
        <dbReference type="Proteomes" id="UP000070089"/>
    </source>
</evidence>
<dbReference type="GO" id="GO:0046872">
    <property type="term" value="F:metal ion binding"/>
    <property type="evidence" value="ECO:0007669"/>
    <property type="project" value="UniProtKB-KW"/>
</dbReference>
<accession>A0A132NUG4</accession>
<feature type="binding site" evidence="15">
    <location>
        <begin position="129"/>
        <end position="132"/>
    </location>
    <ligand>
        <name>GTP</name>
        <dbReference type="ChEBI" id="CHEBI:37565"/>
    </ligand>
</feature>
<feature type="binding site" evidence="16">
    <location>
        <position position="34"/>
    </location>
    <ligand>
        <name>Mg(2+)</name>
        <dbReference type="ChEBI" id="CHEBI:18420"/>
    </ligand>
</feature>
<dbReference type="InterPro" id="IPR005225">
    <property type="entry name" value="Small_GTP-bd"/>
</dbReference>
<comment type="caution">
    <text evidence="18">The sequence shown here is derived from an EMBL/GenBank/DDBJ whole genome shotgun (WGS) entry which is preliminary data.</text>
</comment>
<keyword evidence="8 17" id="KW-0931">ER-Golgi transport</keyword>
<evidence type="ECO:0000256" key="13">
    <source>
        <dbReference type="PIRSR" id="PIRSR606687-1"/>
    </source>
</evidence>
<feature type="binding site" evidence="14">
    <location>
        <position position="129"/>
    </location>
    <ligand>
        <name>GTP</name>
        <dbReference type="ChEBI" id="CHEBI:37565"/>
    </ligand>
</feature>
<dbReference type="Gene3D" id="3.40.50.300">
    <property type="entry name" value="P-loop containing nucleotide triphosphate hydrolases"/>
    <property type="match status" value="1"/>
</dbReference>
<dbReference type="SMR" id="A0A132NUG4"/>
<dbReference type="SMART" id="SM00178">
    <property type="entry name" value="SAR"/>
    <property type="match status" value="1"/>
</dbReference>
<dbReference type="VEuPathDB" id="GiardiaDB:QR46_2285"/>
<dbReference type="PROSITE" id="PS51422">
    <property type="entry name" value="SAR1"/>
    <property type="match status" value="1"/>
</dbReference>
<dbReference type="InterPro" id="IPR027417">
    <property type="entry name" value="P-loop_NTPase"/>
</dbReference>
<feature type="binding site" evidence="15">
    <location>
        <begin position="27"/>
        <end position="34"/>
    </location>
    <ligand>
        <name>GTP</name>
        <dbReference type="ChEBI" id="CHEBI:37565"/>
    </ligand>
</feature>
<feature type="binding site" evidence="14">
    <location>
        <position position="132"/>
    </location>
    <ligand>
        <name>GTP</name>
        <dbReference type="ChEBI" id="CHEBI:37565"/>
    </ligand>
</feature>
<evidence type="ECO:0000256" key="5">
    <source>
        <dbReference type="ARBA" id="ARBA00022741"/>
    </source>
</evidence>
<dbReference type="InterPro" id="IPR006687">
    <property type="entry name" value="Small_GTPase_SAR1"/>
</dbReference>
<organism evidence="18 19">
    <name type="scientific">Giardia duodenalis assemblage B</name>
    <dbReference type="NCBI Taxonomy" id="1394984"/>
    <lineage>
        <taxon>Eukaryota</taxon>
        <taxon>Metamonada</taxon>
        <taxon>Diplomonadida</taxon>
        <taxon>Hexamitidae</taxon>
        <taxon>Giardiinae</taxon>
        <taxon>Giardia</taxon>
    </lineage>
</organism>
<feature type="binding site" evidence="14">
    <location>
        <position position="175"/>
    </location>
    <ligand>
        <name>GTP</name>
        <dbReference type="ChEBI" id="CHEBI:37565"/>
    </ligand>
</feature>
<sequence>MGFGDWFKSALSFLGLYKKKATIVFVGLDNAGKSTLLAMLKNSATTTVAPTQQPTSQELVMGSIRFKTFDLGGHEVARQLWEQYVTNSDGIVFLVDSADPSRFEESRRTLQELLDNHDLATTPILILSNKVDIQTAVSMETMVQSFGIQHLLTGKGGSKLRSDQRPLEVFPCSVINRFGYTDGFKWLSKYL</sequence>
<dbReference type="FunFam" id="3.40.50.300:FF:000161">
    <property type="entry name" value="Small COPII coat GTPase"/>
    <property type="match status" value="1"/>
</dbReference>
<feature type="binding site" evidence="14">
    <location>
        <position position="30"/>
    </location>
    <ligand>
        <name>GTP</name>
        <dbReference type="ChEBI" id="CHEBI:37565"/>
    </ligand>
</feature>
<reference evidence="18 19" key="1">
    <citation type="journal article" date="2015" name="Mol. Biochem. Parasitol.">
        <title>Identification of polymorphic genes for use in assemblage B genotyping assays through comparative genomics of multiple assemblage B Giardia duodenalis isolates.</title>
        <authorList>
            <person name="Wielinga C."/>
            <person name="Thompson R.C."/>
            <person name="Monis P."/>
            <person name="Ryan U."/>
        </authorList>
    </citation>
    <scope>NUCLEOTIDE SEQUENCE [LARGE SCALE GENOMIC DNA]</scope>
    <source>
        <strain evidence="18 19">BAH15c1</strain>
    </source>
</reference>
<evidence type="ECO:0000256" key="9">
    <source>
        <dbReference type="ARBA" id="ARBA00022927"/>
    </source>
</evidence>
<proteinExistence type="inferred from homology"/>
<dbReference type="GO" id="GO:0003924">
    <property type="term" value="F:GTPase activity"/>
    <property type="evidence" value="ECO:0007669"/>
    <property type="project" value="InterPro"/>
</dbReference>
<evidence type="ECO:0000256" key="4">
    <source>
        <dbReference type="ARBA" id="ARBA00022448"/>
    </source>
</evidence>
<feature type="binding site" evidence="15">
    <location>
        <position position="73"/>
    </location>
    <ligand>
        <name>GTP</name>
        <dbReference type="ChEBI" id="CHEBI:37565"/>
    </ligand>
</feature>
<dbReference type="GO" id="GO:0006886">
    <property type="term" value="P:intracellular protein transport"/>
    <property type="evidence" value="ECO:0007669"/>
    <property type="project" value="InterPro"/>
</dbReference>
<evidence type="ECO:0000256" key="7">
    <source>
        <dbReference type="ARBA" id="ARBA00022824"/>
    </source>
</evidence>
<feature type="binding site" evidence="14">
    <location>
        <position position="174"/>
    </location>
    <ligand>
        <name>GTP</name>
        <dbReference type="ChEBI" id="CHEBI:37565"/>
    </ligand>
</feature>
<keyword evidence="13" id="KW-0479">Metal-binding</keyword>
<evidence type="ECO:0000256" key="17">
    <source>
        <dbReference type="RuleBase" id="RU003926"/>
    </source>
</evidence>
<feature type="binding site" evidence="14">
    <location>
        <position position="130"/>
    </location>
    <ligand>
        <name>GTP</name>
        <dbReference type="ChEBI" id="CHEBI:37565"/>
    </ligand>
</feature>
<evidence type="ECO:0000256" key="1">
    <source>
        <dbReference type="ARBA" id="ARBA00004395"/>
    </source>
</evidence>
<evidence type="ECO:0000256" key="3">
    <source>
        <dbReference type="ARBA" id="ARBA00007507"/>
    </source>
</evidence>
<name>A0A132NUG4_GIAIN</name>
<evidence type="ECO:0000256" key="2">
    <source>
        <dbReference type="ARBA" id="ARBA00004406"/>
    </source>
</evidence>
<protein>
    <submittedName>
        <fullName evidence="18">GTP-binding protein Sar1/ small GTPase</fullName>
    </submittedName>
</protein>
<keyword evidence="7 17" id="KW-0256">Endoplasmic reticulum</keyword>
<dbReference type="AlphaFoldDB" id="A0A132NUG4"/>
<evidence type="ECO:0000256" key="16">
    <source>
        <dbReference type="PIRSR" id="PIRSR606689-2"/>
    </source>
</evidence>
<keyword evidence="4 17" id="KW-0813">Transport</keyword>
<keyword evidence="5 14" id="KW-0547">Nucleotide-binding</keyword>
<dbReference type="SMART" id="SM00177">
    <property type="entry name" value="ARF"/>
    <property type="match status" value="1"/>
</dbReference>
<evidence type="ECO:0000256" key="10">
    <source>
        <dbReference type="ARBA" id="ARBA00023034"/>
    </source>
</evidence>
<dbReference type="GO" id="GO:0016192">
    <property type="term" value="P:vesicle-mediated transport"/>
    <property type="evidence" value="ECO:0007669"/>
    <property type="project" value="UniProtKB-KW"/>
</dbReference>
<dbReference type="PROSITE" id="PS51417">
    <property type="entry name" value="ARF"/>
    <property type="match status" value="1"/>
</dbReference>
<dbReference type="PRINTS" id="PR00328">
    <property type="entry name" value="SAR1GTPBP"/>
</dbReference>
<dbReference type="SUPFAM" id="SSF52540">
    <property type="entry name" value="P-loop containing nucleoside triphosphate hydrolases"/>
    <property type="match status" value="1"/>
</dbReference>
<dbReference type="NCBIfam" id="TIGR00231">
    <property type="entry name" value="small_GTP"/>
    <property type="match status" value="1"/>
</dbReference>
<keyword evidence="6" id="KW-0378">Hydrolase</keyword>
<dbReference type="Pfam" id="PF00025">
    <property type="entry name" value="Arf"/>
    <property type="match status" value="1"/>
</dbReference>
<keyword evidence="9 17" id="KW-0653">Protein transport</keyword>
<evidence type="ECO:0000256" key="6">
    <source>
        <dbReference type="ARBA" id="ARBA00022801"/>
    </source>
</evidence>
<evidence type="ECO:0000256" key="8">
    <source>
        <dbReference type="ARBA" id="ARBA00022892"/>
    </source>
</evidence>
<feature type="binding site" evidence="14">
    <location>
        <position position="32"/>
    </location>
    <ligand>
        <name>GTP</name>
        <dbReference type="ChEBI" id="CHEBI:37565"/>
    </ligand>
</feature>
<comment type="subcellular location">
    <subcellularLocation>
        <location evidence="2">Endoplasmic reticulum membrane</location>
        <topology evidence="2">Peripheral membrane protein</topology>
    </subcellularLocation>
    <subcellularLocation>
        <location evidence="1">Golgi apparatus membrane</location>
        <topology evidence="1">Peripheral membrane protein</topology>
    </subcellularLocation>
</comment>
<dbReference type="GO" id="GO:0005789">
    <property type="term" value="C:endoplasmic reticulum membrane"/>
    <property type="evidence" value="ECO:0007669"/>
    <property type="project" value="UniProtKB-SubCell"/>
</dbReference>
<keyword evidence="11 15" id="KW-0342">GTP-binding</keyword>
<dbReference type="GO" id="GO:0000139">
    <property type="term" value="C:Golgi membrane"/>
    <property type="evidence" value="ECO:0007669"/>
    <property type="project" value="UniProtKB-SubCell"/>
</dbReference>